<protein>
    <submittedName>
        <fullName evidence="1">Uncharacterized protein</fullName>
    </submittedName>
</protein>
<proteinExistence type="predicted"/>
<dbReference type="EMBL" id="JABFRW010000196">
    <property type="protein sequence ID" value="NOT35447.1"/>
    <property type="molecule type" value="Genomic_DNA"/>
</dbReference>
<dbReference type="AlphaFoldDB" id="A0A849SR46"/>
<evidence type="ECO:0000313" key="1">
    <source>
        <dbReference type="EMBL" id="NOT35447.1"/>
    </source>
</evidence>
<organism evidence="1 2">
    <name type="scientific">Eiseniibacteriota bacterium</name>
    <dbReference type="NCBI Taxonomy" id="2212470"/>
    <lineage>
        <taxon>Bacteria</taxon>
        <taxon>Candidatus Eiseniibacteriota</taxon>
    </lineage>
</organism>
<sequence length="169" mass="18646">MKARGVLGWGSLDPEQPGIWVRPRRLETFTIAHEFTHLLQARGLVPRGERSCDLFALTRSPLLVDHAPGYLRLPFALRHQRPLEAASAIRLTTLAREAVAARAAGDRRYLLRFEQAVANEFGNGAPRVRRSPRSRALATALAAGPSLLDLAMAQARRLVTRVSGARRPS</sequence>
<dbReference type="Proteomes" id="UP000580839">
    <property type="component" value="Unassembled WGS sequence"/>
</dbReference>
<accession>A0A849SR46</accession>
<gene>
    <name evidence="1" type="ORF">HOP12_14980</name>
</gene>
<comment type="caution">
    <text evidence="1">The sequence shown here is derived from an EMBL/GenBank/DDBJ whole genome shotgun (WGS) entry which is preliminary data.</text>
</comment>
<name>A0A849SR46_UNCEI</name>
<evidence type="ECO:0000313" key="2">
    <source>
        <dbReference type="Proteomes" id="UP000580839"/>
    </source>
</evidence>
<reference evidence="1 2" key="1">
    <citation type="submission" date="2020-04" db="EMBL/GenBank/DDBJ databases">
        <title>Metagenomic profiling of ammonia- and methane-oxidizing microorganisms in a Dutch drinking water treatment plant.</title>
        <authorList>
            <person name="Poghosyan L."/>
            <person name="Leucker S."/>
        </authorList>
    </citation>
    <scope>NUCLEOTIDE SEQUENCE [LARGE SCALE GENOMIC DNA]</scope>
    <source>
        <strain evidence="1">S-RSF-IL-03</strain>
    </source>
</reference>